<evidence type="ECO:0000259" key="9">
    <source>
        <dbReference type="Pfam" id="PF07156"/>
    </source>
</evidence>
<evidence type="ECO:0000256" key="8">
    <source>
        <dbReference type="SAM" id="SignalP"/>
    </source>
</evidence>
<feature type="signal peptide" evidence="8">
    <location>
        <begin position="1"/>
        <end position="20"/>
    </location>
</feature>
<keyword evidence="5" id="KW-0274">FAD</keyword>
<proteinExistence type="inferred from homology"/>
<gene>
    <name evidence="11" type="primary">PCYOX1</name>
    <name evidence="10" type="ORF">CDAR_578241</name>
    <name evidence="11" type="ORF">CDAR_578371</name>
</gene>
<dbReference type="AlphaFoldDB" id="A0AAV4QEV4"/>
<organism evidence="11 12">
    <name type="scientific">Caerostris darwini</name>
    <dbReference type="NCBI Taxonomy" id="1538125"/>
    <lineage>
        <taxon>Eukaryota</taxon>
        <taxon>Metazoa</taxon>
        <taxon>Ecdysozoa</taxon>
        <taxon>Arthropoda</taxon>
        <taxon>Chelicerata</taxon>
        <taxon>Arachnida</taxon>
        <taxon>Araneae</taxon>
        <taxon>Araneomorphae</taxon>
        <taxon>Entelegynae</taxon>
        <taxon>Araneoidea</taxon>
        <taxon>Araneidae</taxon>
        <taxon>Caerostris</taxon>
    </lineage>
</organism>
<dbReference type="SUPFAM" id="SSF51905">
    <property type="entry name" value="FAD/NAD(P)-binding domain"/>
    <property type="match status" value="1"/>
</dbReference>
<dbReference type="InterPro" id="IPR010795">
    <property type="entry name" value="Prenylcys_lyase"/>
</dbReference>
<dbReference type="InterPro" id="IPR036188">
    <property type="entry name" value="FAD/NAD-bd_sf"/>
</dbReference>
<evidence type="ECO:0000256" key="4">
    <source>
        <dbReference type="ARBA" id="ARBA00022729"/>
    </source>
</evidence>
<feature type="chain" id="PRO_5044714449" evidence="8">
    <location>
        <begin position="21"/>
        <end position="478"/>
    </location>
</feature>
<name>A0AAV4QEV4_9ARAC</name>
<dbReference type="Gene3D" id="3.50.50.60">
    <property type="entry name" value="FAD/NAD(P)-binding domain"/>
    <property type="match status" value="1"/>
</dbReference>
<reference evidence="11 12" key="1">
    <citation type="submission" date="2021-06" db="EMBL/GenBank/DDBJ databases">
        <title>Caerostris darwini draft genome.</title>
        <authorList>
            <person name="Kono N."/>
            <person name="Arakawa K."/>
        </authorList>
    </citation>
    <scope>NUCLEOTIDE SEQUENCE [LARGE SCALE GENOMIC DNA]</scope>
</reference>
<sequence>MYKVVLGLCCLIYILHIAICSTRSPKIAIIGGGIGGTSCAYFLKQLLNENSQITLYERDVVGGRLRLQNIAGKLYEAGGSIIHPKNKYMLDFLKMLGLKIRKLYGYQQKFGIYDGDKFVFQQSEWYIITMADFLWRYGLSVFELWKEVNSVLEDFSKIYKLQEERYAYTTVYGMLDFMNPGFKNMTQDTLEVHLYKKGYAKRLLDELVQSVMMVNYGQTNNITAFAGYVSLAGSDSNLWSVDGGNKLIPSGLLAKSKANVVKGDVSEVELLPDGTYLLKYVDQSSGKVLTETYDIVILATPLVKGKNNIKFTNFQKDFEQFETKFHRTVATFVKAKIKHRAFGVPLVPEDILTFNPHLLFKSIGRVVPVSNDWRGVGDVYKVFSDLPLTEKNLHLFFDKIEMYKEIDWAAYPHYDSPEKLPPFYLYPNLYYVNAIEQTASAMEMSAVAGRNCALLAYNLWYNILDKIDYHKKIFKDEL</sequence>
<dbReference type="InterPro" id="IPR017046">
    <property type="entry name" value="Prenylcysteine_Oxase1"/>
</dbReference>
<keyword evidence="6" id="KW-0560">Oxidoreductase</keyword>
<dbReference type="GO" id="GO:0030328">
    <property type="term" value="P:prenylcysteine catabolic process"/>
    <property type="evidence" value="ECO:0007669"/>
    <property type="project" value="InterPro"/>
</dbReference>
<dbReference type="Pfam" id="PF13450">
    <property type="entry name" value="NAD_binding_8"/>
    <property type="match status" value="1"/>
</dbReference>
<dbReference type="Proteomes" id="UP001054837">
    <property type="component" value="Unassembled WGS sequence"/>
</dbReference>
<dbReference type="Pfam" id="PF07156">
    <property type="entry name" value="Prenylcys_lyase"/>
    <property type="match status" value="1"/>
</dbReference>
<protein>
    <submittedName>
        <fullName evidence="11">Prenylcysteine oxidase 1</fullName>
    </submittedName>
</protein>
<dbReference type="PANTHER" id="PTHR15944">
    <property type="entry name" value="FARNESYLCYSTEINE LYASE"/>
    <property type="match status" value="1"/>
</dbReference>
<keyword evidence="4 8" id="KW-0732">Signal</keyword>
<evidence type="ECO:0000256" key="3">
    <source>
        <dbReference type="ARBA" id="ARBA00022630"/>
    </source>
</evidence>
<evidence type="ECO:0000313" key="10">
    <source>
        <dbReference type="EMBL" id="GIY06732.1"/>
    </source>
</evidence>
<dbReference type="PANTHER" id="PTHR15944:SF0">
    <property type="entry name" value="PRENYLCYSTEINE LYASE DOMAIN-CONTAINING PROTEIN"/>
    <property type="match status" value="1"/>
</dbReference>
<accession>A0AAV4QEV4</accession>
<evidence type="ECO:0000256" key="5">
    <source>
        <dbReference type="ARBA" id="ARBA00022827"/>
    </source>
</evidence>
<evidence type="ECO:0000256" key="1">
    <source>
        <dbReference type="ARBA" id="ARBA00001974"/>
    </source>
</evidence>
<dbReference type="GO" id="GO:0030327">
    <property type="term" value="P:prenylated protein catabolic process"/>
    <property type="evidence" value="ECO:0007669"/>
    <property type="project" value="TreeGrafter"/>
</dbReference>
<comment type="similarity">
    <text evidence="2">Belongs to the prenylcysteine oxidase family.</text>
</comment>
<keyword evidence="7" id="KW-0325">Glycoprotein</keyword>
<dbReference type="EMBL" id="BPLQ01004255">
    <property type="protein sequence ID" value="GIY06752.1"/>
    <property type="molecule type" value="Genomic_DNA"/>
</dbReference>
<evidence type="ECO:0000313" key="12">
    <source>
        <dbReference type="Proteomes" id="UP001054837"/>
    </source>
</evidence>
<evidence type="ECO:0000256" key="6">
    <source>
        <dbReference type="ARBA" id="ARBA00023002"/>
    </source>
</evidence>
<feature type="domain" description="Prenylcysteine lyase" evidence="9">
    <location>
        <begin position="120"/>
        <end position="468"/>
    </location>
</feature>
<keyword evidence="3" id="KW-0285">Flavoprotein</keyword>
<comment type="cofactor">
    <cofactor evidence="1">
        <name>FAD</name>
        <dbReference type="ChEBI" id="CHEBI:57692"/>
    </cofactor>
</comment>
<evidence type="ECO:0000313" key="11">
    <source>
        <dbReference type="EMBL" id="GIY06752.1"/>
    </source>
</evidence>
<evidence type="ECO:0000256" key="2">
    <source>
        <dbReference type="ARBA" id="ARBA00009967"/>
    </source>
</evidence>
<comment type="caution">
    <text evidence="11">The sequence shown here is derived from an EMBL/GenBank/DDBJ whole genome shotgun (WGS) entry which is preliminary data.</text>
</comment>
<dbReference type="GO" id="GO:0001735">
    <property type="term" value="F:prenylcysteine oxidase activity"/>
    <property type="evidence" value="ECO:0007669"/>
    <property type="project" value="InterPro"/>
</dbReference>
<evidence type="ECO:0000256" key="7">
    <source>
        <dbReference type="ARBA" id="ARBA00023180"/>
    </source>
</evidence>
<keyword evidence="12" id="KW-1185">Reference proteome</keyword>
<dbReference type="EMBL" id="BPLQ01004255">
    <property type="protein sequence ID" value="GIY06732.1"/>
    <property type="molecule type" value="Genomic_DNA"/>
</dbReference>